<protein>
    <recommendedName>
        <fullName evidence="3">Transposase</fullName>
    </recommendedName>
</protein>
<comment type="caution">
    <text evidence="1">The sequence shown here is derived from an EMBL/GenBank/DDBJ whole genome shotgun (WGS) entry which is preliminary data.</text>
</comment>
<reference evidence="1" key="1">
    <citation type="journal article" date="2021" name="Front. Microbiol.">
        <title>Comprehensive Comparative Genomics and Phenotyping of Methylobacterium Species.</title>
        <authorList>
            <person name="Alessa O."/>
            <person name="Ogura Y."/>
            <person name="Fujitani Y."/>
            <person name="Takami H."/>
            <person name="Hayashi T."/>
            <person name="Sahin N."/>
            <person name="Tani A."/>
        </authorList>
    </citation>
    <scope>NUCLEOTIDE SEQUENCE</scope>
    <source>
        <strain evidence="1">DSM 23632</strain>
    </source>
</reference>
<keyword evidence="2" id="KW-1185">Reference proteome</keyword>
<name>A0ABQ4U5D5_9HYPH</name>
<dbReference type="Proteomes" id="UP001055057">
    <property type="component" value="Unassembled WGS sequence"/>
</dbReference>
<evidence type="ECO:0000313" key="2">
    <source>
        <dbReference type="Proteomes" id="UP001055057"/>
    </source>
</evidence>
<evidence type="ECO:0008006" key="3">
    <source>
        <dbReference type="Google" id="ProtNLM"/>
    </source>
</evidence>
<gene>
    <name evidence="1" type="ORF">MPOCJGCO_4787</name>
</gene>
<evidence type="ECO:0000313" key="1">
    <source>
        <dbReference type="EMBL" id="GJE62653.1"/>
    </source>
</evidence>
<accession>A0ABQ4U5D5</accession>
<proteinExistence type="predicted"/>
<dbReference type="EMBL" id="BPRB01000368">
    <property type="protein sequence ID" value="GJE62653.1"/>
    <property type="molecule type" value="Genomic_DNA"/>
</dbReference>
<sequence length="47" mass="5378">MFAGQKHRFGLFVRTIGMARARTKIGIANLAYNLNRFLWIETRPVAA</sequence>
<organism evidence="1 2">
    <name type="scientific">Methylobacterium trifolii</name>
    <dbReference type="NCBI Taxonomy" id="1003092"/>
    <lineage>
        <taxon>Bacteria</taxon>
        <taxon>Pseudomonadati</taxon>
        <taxon>Pseudomonadota</taxon>
        <taxon>Alphaproteobacteria</taxon>
        <taxon>Hyphomicrobiales</taxon>
        <taxon>Methylobacteriaceae</taxon>
        <taxon>Methylobacterium</taxon>
    </lineage>
</organism>
<reference evidence="1" key="2">
    <citation type="submission" date="2021-08" db="EMBL/GenBank/DDBJ databases">
        <authorList>
            <person name="Tani A."/>
            <person name="Ola A."/>
            <person name="Ogura Y."/>
            <person name="Katsura K."/>
            <person name="Hayashi T."/>
        </authorList>
    </citation>
    <scope>NUCLEOTIDE SEQUENCE</scope>
    <source>
        <strain evidence="1">DSM 23632</strain>
    </source>
</reference>